<evidence type="ECO:0000256" key="5">
    <source>
        <dbReference type="ARBA" id="ARBA00022729"/>
    </source>
</evidence>
<dbReference type="Pfam" id="PF05938">
    <property type="entry name" value="Self-incomp_S1"/>
    <property type="match status" value="1"/>
</dbReference>
<evidence type="ECO:0000313" key="8">
    <source>
        <dbReference type="WBParaSite" id="MBELARI_LOCUS12686"/>
    </source>
</evidence>
<accession>A0AAF3J2T6</accession>
<dbReference type="GO" id="GO:0005576">
    <property type="term" value="C:extracellular region"/>
    <property type="evidence" value="ECO:0007669"/>
    <property type="project" value="UniProtKB-SubCell"/>
</dbReference>
<dbReference type="WBParaSite" id="MBELARI_LOCUS12686">
    <property type="protein sequence ID" value="MBELARI_LOCUS12686"/>
    <property type="gene ID" value="MBELARI_LOCUS12686"/>
</dbReference>
<sequence length="150" mass="17656">MISIQKSDLFLLCFSIFLVQIAARKHRRPNEINIVNLLDRNVKLRCQSIKTDFHDRFLNINERFSFKFYDIDRGDMHFWCDVYALGGIDRTFDAFGGYAPLRGTLTWFIRRNGIQLDHPNATVFPWRDLRPLLSSLPRTMATGFTKRPPM</sequence>
<keyword evidence="7" id="KW-1185">Reference proteome</keyword>
<keyword evidence="4" id="KW-0964">Secreted</keyword>
<evidence type="ECO:0000256" key="1">
    <source>
        <dbReference type="ARBA" id="ARBA00004613"/>
    </source>
</evidence>
<evidence type="ECO:0000256" key="3">
    <source>
        <dbReference type="ARBA" id="ARBA00022471"/>
    </source>
</evidence>
<evidence type="ECO:0000256" key="4">
    <source>
        <dbReference type="ARBA" id="ARBA00022525"/>
    </source>
</evidence>
<evidence type="ECO:0000313" key="7">
    <source>
        <dbReference type="Proteomes" id="UP000887575"/>
    </source>
</evidence>
<feature type="signal peptide" evidence="6">
    <location>
        <begin position="1"/>
        <end position="23"/>
    </location>
</feature>
<dbReference type="InterPro" id="IPR010264">
    <property type="entry name" value="Self-incomp_S1"/>
</dbReference>
<feature type="chain" id="PRO_5042181376" description="S-protein homolog" evidence="6">
    <location>
        <begin position="24"/>
        <end position="150"/>
    </location>
</feature>
<comment type="similarity">
    <text evidence="2">Belongs to the plant self-incompatibility (S1) protein family.</text>
</comment>
<organism evidence="7 8">
    <name type="scientific">Mesorhabditis belari</name>
    <dbReference type="NCBI Taxonomy" id="2138241"/>
    <lineage>
        <taxon>Eukaryota</taxon>
        <taxon>Metazoa</taxon>
        <taxon>Ecdysozoa</taxon>
        <taxon>Nematoda</taxon>
        <taxon>Chromadorea</taxon>
        <taxon>Rhabditida</taxon>
        <taxon>Rhabditina</taxon>
        <taxon>Rhabditomorpha</taxon>
        <taxon>Rhabditoidea</taxon>
        <taxon>Rhabditidae</taxon>
        <taxon>Mesorhabditinae</taxon>
        <taxon>Mesorhabditis</taxon>
    </lineage>
</organism>
<protein>
    <recommendedName>
        <fullName evidence="9">S-protein homolog</fullName>
    </recommendedName>
</protein>
<reference evidence="8" key="1">
    <citation type="submission" date="2024-02" db="UniProtKB">
        <authorList>
            <consortium name="WormBaseParasite"/>
        </authorList>
    </citation>
    <scope>IDENTIFICATION</scope>
</reference>
<proteinExistence type="inferred from homology"/>
<name>A0AAF3J2T6_9BILA</name>
<dbReference type="Proteomes" id="UP000887575">
    <property type="component" value="Unassembled WGS sequence"/>
</dbReference>
<keyword evidence="5 6" id="KW-0732">Signal</keyword>
<dbReference type="AlphaFoldDB" id="A0AAF3J2T6"/>
<comment type="subcellular location">
    <subcellularLocation>
        <location evidence="1">Secreted</location>
    </subcellularLocation>
</comment>
<evidence type="ECO:0000256" key="6">
    <source>
        <dbReference type="SAM" id="SignalP"/>
    </source>
</evidence>
<dbReference type="GO" id="GO:0060320">
    <property type="term" value="P:rejection of self pollen"/>
    <property type="evidence" value="ECO:0007669"/>
    <property type="project" value="UniProtKB-KW"/>
</dbReference>
<evidence type="ECO:0008006" key="9">
    <source>
        <dbReference type="Google" id="ProtNLM"/>
    </source>
</evidence>
<evidence type="ECO:0000256" key="2">
    <source>
        <dbReference type="ARBA" id="ARBA00005581"/>
    </source>
</evidence>
<keyword evidence="3" id="KW-0713">Self-incompatibility</keyword>